<dbReference type="InterPro" id="IPR002867">
    <property type="entry name" value="IBR_dom"/>
</dbReference>
<dbReference type="Gene3D" id="1.20.120.1750">
    <property type="match status" value="1"/>
</dbReference>
<feature type="compositionally biased region" description="Low complexity" evidence="13">
    <location>
        <begin position="284"/>
        <end position="306"/>
    </location>
</feature>
<evidence type="ECO:0000256" key="5">
    <source>
        <dbReference type="ARBA" id="ARBA00022679"/>
    </source>
</evidence>
<evidence type="ECO:0000256" key="3">
    <source>
        <dbReference type="ARBA" id="ARBA00005884"/>
    </source>
</evidence>
<evidence type="ECO:0000256" key="12">
    <source>
        <dbReference type="PROSITE-ProRule" id="PRU00175"/>
    </source>
</evidence>
<evidence type="ECO:0000259" key="14">
    <source>
        <dbReference type="PROSITE" id="PS50089"/>
    </source>
</evidence>
<dbReference type="InterPro" id="IPR044066">
    <property type="entry name" value="TRIAD_supradom"/>
</dbReference>
<keyword evidence="5" id="KW-0808">Transferase</keyword>
<name>E1ZFQ9_CHLVA</name>
<dbReference type="PROSITE" id="PS51873">
    <property type="entry name" value="TRIAD"/>
    <property type="match status" value="1"/>
</dbReference>
<dbReference type="GO" id="GO:0008270">
    <property type="term" value="F:zinc ion binding"/>
    <property type="evidence" value="ECO:0007669"/>
    <property type="project" value="UniProtKB-KW"/>
</dbReference>
<dbReference type="InParanoid" id="E1ZFQ9"/>
<evidence type="ECO:0000256" key="7">
    <source>
        <dbReference type="ARBA" id="ARBA00022737"/>
    </source>
</evidence>
<dbReference type="AlphaFoldDB" id="E1ZFQ9"/>
<organism evidence="17">
    <name type="scientific">Chlorella variabilis</name>
    <name type="common">Green alga</name>
    <dbReference type="NCBI Taxonomy" id="554065"/>
    <lineage>
        <taxon>Eukaryota</taxon>
        <taxon>Viridiplantae</taxon>
        <taxon>Chlorophyta</taxon>
        <taxon>core chlorophytes</taxon>
        <taxon>Trebouxiophyceae</taxon>
        <taxon>Chlorellales</taxon>
        <taxon>Chlorellaceae</taxon>
        <taxon>Chlorella clade</taxon>
        <taxon>Chlorella</taxon>
    </lineage>
</organism>
<keyword evidence="10" id="KW-0862">Zinc</keyword>
<evidence type="ECO:0000256" key="4">
    <source>
        <dbReference type="ARBA" id="ARBA00012251"/>
    </source>
</evidence>
<dbReference type="Gene3D" id="1.25.40.20">
    <property type="entry name" value="Ankyrin repeat-containing domain"/>
    <property type="match status" value="1"/>
</dbReference>
<dbReference type="Pfam" id="PF22191">
    <property type="entry name" value="IBR_1"/>
    <property type="match status" value="1"/>
</dbReference>
<dbReference type="PROSITE" id="PS50297">
    <property type="entry name" value="ANK_REP_REGION"/>
    <property type="match status" value="1"/>
</dbReference>
<dbReference type="SUPFAM" id="SSF48403">
    <property type="entry name" value="Ankyrin repeat"/>
    <property type="match status" value="1"/>
</dbReference>
<evidence type="ECO:0000256" key="10">
    <source>
        <dbReference type="ARBA" id="ARBA00022833"/>
    </source>
</evidence>
<feature type="repeat" description="ANK" evidence="11">
    <location>
        <begin position="106"/>
        <end position="127"/>
    </location>
</feature>
<dbReference type="OrthoDB" id="514333at2759"/>
<dbReference type="RefSeq" id="XP_005847425.1">
    <property type="nucleotide sequence ID" value="XM_005847363.1"/>
</dbReference>
<dbReference type="EC" id="2.3.2.31" evidence="4"/>
<dbReference type="PANTHER" id="PTHR11685">
    <property type="entry name" value="RBR FAMILY RING FINGER AND IBR DOMAIN-CONTAINING"/>
    <property type="match status" value="1"/>
</dbReference>
<comment type="catalytic activity">
    <reaction evidence="1">
        <text>[E2 ubiquitin-conjugating enzyme]-S-ubiquitinyl-L-cysteine + [acceptor protein]-L-lysine = [E2 ubiquitin-conjugating enzyme]-L-cysteine + [acceptor protein]-N(6)-ubiquitinyl-L-lysine.</text>
        <dbReference type="EC" id="2.3.2.31"/>
    </reaction>
</comment>
<feature type="domain" description="RING-type" evidence="14">
    <location>
        <begin position="386"/>
        <end position="432"/>
    </location>
</feature>
<evidence type="ECO:0000259" key="15">
    <source>
        <dbReference type="PROSITE" id="PS51873"/>
    </source>
</evidence>
<dbReference type="InterPro" id="IPR031127">
    <property type="entry name" value="E3_UB_ligase_RBR"/>
</dbReference>
<dbReference type="SMART" id="SM00647">
    <property type="entry name" value="IBR"/>
    <property type="match status" value="2"/>
</dbReference>
<comment type="similarity">
    <text evidence="3">Belongs to the RBR family. Ariadne subfamily.</text>
</comment>
<feature type="compositionally biased region" description="Low complexity" evidence="13">
    <location>
        <begin position="314"/>
        <end position="325"/>
    </location>
</feature>
<dbReference type="Pfam" id="PF01485">
    <property type="entry name" value="IBR"/>
    <property type="match status" value="1"/>
</dbReference>
<dbReference type="eggNOG" id="KOG1815">
    <property type="taxonomic scope" value="Eukaryota"/>
</dbReference>
<evidence type="ECO:0000256" key="11">
    <source>
        <dbReference type="PROSITE-ProRule" id="PRU00023"/>
    </source>
</evidence>
<keyword evidence="7" id="KW-0677">Repeat</keyword>
<evidence type="ECO:0000256" key="1">
    <source>
        <dbReference type="ARBA" id="ARBA00001798"/>
    </source>
</evidence>
<dbReference type="InterPro" id="IPR001841">
    <property type="entry name" value="Znf_RING"/>
</dbReference>
<dbReference type="InterPro" id="IPR002110">
    <property type="entry name" value="Ankyrin_rpt"/>
</dbReference>
<evidence type="ECO:0000256" key="8">
    <source>
        <dbReference type="ARBA" id="ARBA00022771"/>
    </source>
</evidence>
<evidence type="ECO:0000256" key="6">
    <source>
        <dbReference type="ARBA" id="ARBA00022723"/>
    </source>
</evidence>
<evidence type="ECO:0000256" key="9">
    <source>
        <dbReference type="ARBA" id="ARBA00022786"/>
    </source>
</evidence>
<dbReference type="GO" id="GO:0016567">
    <property type="term" value="P:protein ubiquitination"/>
    <property type="evidence" value="ECO:0007669"/>
    <property type="project" value="InterPro"/>
</dbReference>
<reference evidence="16 17" key="1">
    <citation type="journal article" date="2010" name="Plant Cell">
        <title>The Chlorella variabilis NC64A genome reveals adaptation to photosymbiosis, coevolution with viruses, and cryptic sex.</title>
        <authorList>
            <person name="Blanc G."/>
            <person name="Duncan G."/>
            <person name="Agarkova I."/>
            <person name="Borodovsky M."/>
            <person name="Gurnon J."/>
            <person name="Kuo A."/>
            <person name="Lindquist E."/>
            <person name="Lucas S."/>
            <person name="Pangilinan J."/>
            <person name="Polle J."/>
            <person name="Salamov A."/>
            <person name="Terry A."/>
            <person name="Yamada T."/>
            <person name="Dunigan D.D."/>
            <person name="Grigoriev I.V."/>
            <person name="Claverie J.M."/>
            <person name="Van Etten J.L."/>
        </authorList>
    </citation>
    <scope>NUCLEOTIDE SEQUENCE [LARGE SCALE GENOMIC DNA]</scope>
    <source>
        <strain evidence="16 17">NC64A</strain>
    </source>
</reference>
<feature type="region of interest" description="Disordered" evidence="13">
    <location>
        <begin position="269"/>
        <end position="325"/>
    </location>
</feature>
<accession>E1ZFQ9</accession>
<evidence type="ECO:0000313" key="17">
    <source>
        <dbReference type="Proteomes" id="UP000008141"/>
    </source>
</evidence>
<dbReference type="Gene3D" id="3.30.40.10">
    <property type="entry name" value="Zinc/RING finger domain, C3HC4 (zinc finger)"/>
    <property type="match status" value="1"/>
</dbReference>
<keyword evidence="11" id="KW-0040">ANK repeat</keyword>
<dbReference type="GO" id="GO:0061630">
    <property type="term" value="F:ubiquitin protein ligase activity"/>
    <property type="evidence" value="ECO:0007669"/>
    <property type="project" value="UniProtKB-EC"/>
</dbReference>
<keyword evidence="8 12" id="KW-0863">Zinc-finger</keyword>
<evidence type="ECO:0000256" key="2">
    <source>
        <dbReference type="ARBA" id="ARBA00003976"/>
    </source>
</evidence>
<evidence type="ECO:0000256" key="13">
    <source>
        <dbReference type="SAM" id="MobiDB-lite"/>
    </source>
</evidence>
<dbReference type="KEGG" id="cvr:CHLNCDRAFT_134308"/>
<dbReference type="InterPro" id="IPR013083">
    <property type="entry name" value="Znf_RING/FYVE/PHD"/>
</dbReference>
<dbReference type="SUPFAM" id="SSF57850">
    <property type="entry name" value="RING/U-box"/>
    <property type="match status" value="3"/>
</dbReference>
<evidence type="ECO:0000313" key="16">
    <source>
        <dbReference type="EMBL" id="EFN55323.1"/>
    </source>
</evidence>
<protein>
    <recommendedName>
        <fullName evidence="4">RBR-type E3 ubiquitin transferase</fullName>
        <ecNumber evidence="4">2.3.2.31</ecNumber>
    </recommendedName>
</protein>
<feature type="compositionally biased region" description="Basic and acidic residues" evidence="13">
    <location>
        <begin position="271"/>
        <end position="282"/>
    </location>
</feature>
<keyword evidence="9" id="KW-0833">Ubl conjugation pathway</keyword>
<dbReference type="SMART" id="SM00184">
    <property type="entry name" value="RING"/>
    <property type="match status" value="2"/>
</dbReference>
<gene>
    <name evidence="16" type="ORF">CHLNCDRAFT_134308</name>
</gene>
<dbReference type="EMBL" id="GL433845">
    <property type="protein sequence ID" value="EFN55323.1"/>
    <property type="molecule type" value="Genomic_DNA"/>
</dbReference>
<feature type="region of interest" description="Disordered" evidence="13">
    <location>
        <begin position="817"/>
        <end position="839"/>
    </location>
</feature>
<dbReference type="InterPro" id="IPR036770">
    <property type="entry name" value="Ankyrin_rpt-contain_sf"/>
</dbReference>
<comment type="function">
    <text evidence="2">Might act as an E3 ubiquitin-protein ligase, or as part of E3 complex, which accepts ubiquitin from specific E2 ubiquitin-conjugating enzymes and then transfers it to substrates.</text>
</comment>
<feature type="domain" description="RING-type" evidence="15">
    <location>
        <begin position="382"/>
        <end position="654"/>
    </location>
</feature>
<dbReference type="STRING" id="554065.E1ZFQ9"/>
<dbReference type="GeneID" id="17354732"/>
<dbReference type="Proteomes" id="UP000008141">
    <property type="component" value="Unassembled WGS sequence"/>
</dbReference>
<sequence>MYLTSSDRQHLRSACLRGEAAAALKLLKARAHSWGGCIGKDGGNTVLHWLCSGEALGLGGCLLLALAPHRSGPWPSRHQKRRAQLLACLLLHQPRLALLAGCRNAAGQTPLHAAVHSDSLQVLALLLAALRQVLGLGSEQQQAEEAGAAPQAPAAALQLLLSVQDGAGLTPLELALQRRQWAAARLLAAAAGGGLPLSLPQMEACSLVQRSLGGGGGGGFSHGGGGGGSAAGLPSGIHVSASGSTVTEALGGLLSKLWDAFGSTSAAAAENRGEAAQLERHQQQQRQQQQQQQQEGAAGDGAASGSEGRESGGRRSSPPLQLPLQLRLRPLSQDEVLELASEAEQRAPPAAASPAAAAAEGVGGAAVRGPAAAPGAEGIDCTLLRCIVCFEDFPPGWLSVRLPCGHATCDACWKGVLLASIDEGDPRRAECPEPSCSTRLPSAAAARLLPPDSLARFRLLLAQRYLATHTHTMRCCPSPECGQALHLPTRRLPPSASAADTGGAQMAAPAPACKTPAAAEGSAAAGAAAAEEEAAAAAAVVGAAGEAGLDAECGACGRRFCWRCGEVAHEPASCAQMRRWEGELAALRRAAPSADRDWLSSNTKRCPKCKAHIQKSGGCNHLTCRQCGHHFCWACGRDWAHHSTETGGFYHCSLAAAGGGTDGLPEYSGNAGSAGGGLAGPLAWVAGAWASLRLAAQQHQLQRHLRQFLRHAGGGGALRGAAAHMQLLLGGAGMLGQAGAGAKAAQAAPAGPQLLGVSPSDAGRMSGVEWGDLVAAAAASAADAVPPASLALPAAKAGAEAALAAAVAGPARVTAAASSTTNSTNSSTTATSSYTATTATSGGSGSEAAYLLQLAEAVAAARSLLQHSAVAMYQLPSGPPRRHLQHLAASLQRRLEQLEPLLLALPEREGIPALDHRRDEQHGTEHGGTGGTGITGGGGGLTGWLLSRLYGVEPPAATAPPPGAPERHPALAALPGDVLLQQLHFAAAVHQQRAAVRAGVAALHRDMRQMVAAARAGLYA</sequence>
<dbReference type="PROSITE" id="PS50089">
    <property type="entry name" value="ZF_RING_2"/>
    <property type="match status" value="1"/>
</dbReference>
<dbReference type="PROSITE" id="PS50088">
    <property type="entry name" value="ANK_REPEAT"/>
    <property type="match status" value="1"/>
</dbReference>
<keyword evidence="6" id="KW-0479">Metal-binding</keyword>
<keyword evidence="17" id="KW-1185">Reference proteome</keyword>
<proteinExistence type="inferred from homology"/>